<dbReference type="Proteomes" id="UP000030651">
    <property type="component" value="Unassembled WGS sequence"/>
</dbReference>
<dbReference type="AlphaFoldDB" id="W3XCZ6"/>
<feature type="signal peptide" evidence="4">
    <location>
        <begin position="1"/>
        <end position="18"/>
    </location>
</feature>
<evidence type="ECO:0000313" key="7">
    <source>
        <dbReference type="Proteomes" id="UP000030651"/>
    </source>
</evidence>
<keyword evidence="3" id="KW-0464">Manganese</keyword>
<evidence type="ECO:0000256" key="4">
    <source>
        <dbReference type="SAM" id="SignalP"/>
    </source>
</evidence>
<feature type="binding site" evidence="3">
    <location>
        <position position="235"/>
    </location>
    <ligand>
        <name>Mn(2+)</name>
        <dbReference type="ChEBI" id="CHEBI:29035"/>
        <label>1</label>
    </ligand>
</feature>
<dbReference type="CDD" id="cd20304">
    <property type="entry name" value="cupin_OxDC_N"/>
    <property type="match status" value="1"/>
</dbReference>
<dbReference type="InterPro" id="IPR051610">
    <property type="entry name" value="GPI/OXD"/>
</dbReference>
<dbReference type="NCBIfam" id="TIGR03404">
    <property type="entry name" value="bicupin_oxalic"/>
    <property type="match status" value="1"/>
</dbReference>
<dbReference type="OrthoDB" id="10263073at2759"/>
<keyword evidence="4" id="KW-0732">Signal</keyword>
<dbReference type="InterPro" id="IPR011051">
    <property type="entry name" value="RmlC_Cupin_sf"/>
</dbReference>
<dbReference type="SUPFAM" id="SSF51182">
    <property type="entry name" value="RmlC-like cupins"/>
    <property type="match status" value="1"/>
</dbReference>
<gene>
    <name evidence="6" type="ORF">PFICI_04932</name>
</gene>
<dbReference type="GeneID" id="19269945"/>
<evidence type="ECO:0000256" key="1">
    <source>
        <dbReference type="ARBA" id="ARBA00022723"/>
    </source>
</evidence>
<feature type="binding site" evidence="3">
    <location>
        <position position="378"/>
    </location>
    <ligand>
        <name>Mn(2+)</name>
        <dbReference type="ChEBI" id="CHEBI:29035"/>
        <label>2</label>
    </ligand>
</feature>
<dbReference type="PANTHER" id="PTHR35848">
    <property type="entry name" value="OXALATE-BINDING PROTEIN"/>
    <property type="match status" value="1"/>
</dbReference>
<dbReference type="Pfam" id="PF00190">
    <property type="entry name" value="Cupin_1"/>
    <property type="match status" value="2"/>
</dbReference>
<evidence type="ECO:0000313" key="6">
    <source>
        <dbReference type="EMBL" id="ETS83056.1"/>
    </source>
</evidence>
<dbReference type="EMBL" id="KI912111">
    <property type="protein sequence ID" value="ETS83056.1"/>
    <property type="molecule type" value="Genomic_DNA"/>
</dbReference>
<feature type="domain" description="Cupin type-1" evidence="5">
    <location>
        <begin position="149"/>
        <end position="287"/>
    </location>
</feature>
<name>W3XCZ6_PESFW</name>
<evidence type="ECO:0000259" key="5">
    <source>
        <dbReference type="SMART" id="SM00835"/>
    </source>
</evidence>
<dbReference type="GO" id="GO:0033609">
    <property type="term" value="P:oxalate metabolic process"/>
    <property type="evidence" value="ECO:0007669"/>
    <property type="project" value="InterPro"/>
</dbReference>
<dbReference type="eggNOG" id="ENOG502S8GB">
    <property type="taxonomic scope" value="Eukaryota"/>
</dbReference>
<feature type="binding site" evidence="3">
    <location>
        <position position="373"/>
    </location>
    <ligand>
        <name>Mn(2+)</name>
        <dbReference type="ChEBI" id="CHEBI:29035"/>
        <label>2</label>
    </ligand>
</feature>
<feature type="binding site" evidence="3">
    <location>
        <position position="371"/>
    </location>
    <ligand>
        <name>Mn(2+)</name>
        <dbReference type="ChEBI" id="CHEBI:29035"/>
        <label>2</label>
    </ligand>
</feature>
<dbReference type="InParanoid" id="W3XCZ6"/>
<dbReference type="OMA" id="HWHPNND"/>
<dbReference type="SMART" id="SM00835">
    <property type="entry name" value="Cupin_1"/>
    <property type="match status" value="2"/>
</dbReference>
<keyword evidence="1 3" id="KW-0479">Metal-binding</keyword>
<feature type="active site" description="Proton donor" evidence="2">
    <location>
        <position position="431"/>
    </location>
</feature>
<dbReference type="PANTHER" id="PTHR35848:SF9">
    <property type="entry name" value="SLL1358 PROTEIN"/>
    <property type="match status" value="1"/>
</dbReference>
<dbReference type="KEGG" id="pfy:PFICI_04932"/>
<dbReference type="CDD" id="cd20305">
    <property type="entry name" value="cupin_OxDC_C"/>
    <property type="match status" value="1"/>
</dbReference>
<dbReference type="InterPro" id="IPR014710">
    <property type="entry name" value="RmlC-like_jellyroll"/>
</dbReference>
<feature type="binding site" evidence="3">
    <location>
        <position position="417"/>
    </location>
    <ligand>
        <name>Mn(2+)</name>
        <dbReference type="ChEBI" id="CHEBI:29035"/>
        <label>2</label>
    </ligand>
</feature>
<dbReference type="InterPro" id="IPR006045">
    <property type="entry name" value="Cupin_1"/>
</dbReference>
<proteinExistence type="predicted"/>
<organism evidence="6 7">
    <name type="scientific">Pestalotiopsis fici (strain W106-1 / CGMCC3.15140)</name>
    <dbReference type="NCBI Taxonomy" id="1229662"/>
    <lineage>
        <taxon>Eukaryota</taxon>
        <taxon>Fungi</taxon>
        <taxon>Dikarya</taxon>
        <taxon>Ascomycota</taxon>
        <taxon>Pezizomycotina</taxon>
        <taxon>Sordariomycetes</taxon>
        <taxon>Xylariomycetidae</taxon>
        <taxon>Amphisphaeriales</taxon>
        <taxon>Sporocadaceae</taxon>
        <taxon>Pestalotiopsis</taxon>
    </lineage>
</organism>
<reference evidence="7" key="1">
    <citation type="journal article" date="2015" name="BMC Genomics">
        <title>Genomic and transcriptomic analysis of the endophytic fungus Pestalotiopsis fici reveals its lifestyle and high potential for synthesis of natural products.</title>
        <authorList>
            <person name="Wang X."/>
            <person name="Zhang X."/>
            <person name="Liu L."/>
            <person name="Xiang M."/>
            <person name="Wang W."/>
            <person name="Sun X."/>
            <person name="Che Y."/>
            <person name="Guo L."/>
            <person name="Liu G."/>
            <person name="Guo L."/>
            <person name="Wang C."/>
            <person name="Yin W.B."/>
            <person name="Stadler M."/>
            <person name="Zhang X."/>
            <person name="Liu X."/>
        </authorList>
    </citation>
    <scope>NUCLEOTIDE SEQUENCE [LARGE SCALE GENOMIC DNA]</scope>
    <source>
        <strain evidence="7">W106-1 / CGMCC3.15140</strain>
    </source>
</reference>
<dbReference type="InterPro" id="IPR017774">
    <property type="entry name" value="Bicupin_oxalate_deCO2ase/Oxase"/>
</dbReference>
<feature type="chain" id="PRO_5004834444" description="Cupin type-1 domain-containing protein" evidence="4">
    <location>
        <begin position="19"/>
        <end position="537"/>
    </location>
</feature>
<feature type="binding site" evidence="3">
    <location>
        <position position="192"/>
    </location>
    <ligand>
        <name>Mn(2+)</name>
        <dbReference type="ChEBI" id="CHEBI:29035"/>
        <label>1</label>
    </ligand>
</feature>
<protein>
    <recommendedName>
        <fullName evidence="5">Cupin type-1 domain-containing protein</fullName>
    </recommendedName>
</protein>
<dbReference type="Gene3D" id="2.60.120.10">
    <property type="entry name" value="Jelly Rolls"/>
    <property type="match status" value="2"/>
</dbReference>
<feature type="domain" description="Cupin type-1" evidence="5">
    <location>
        <begin position="326"/>
        <end position="467"/>
    </location>
</feature>
<dbReference type="RefSeq" id="XP_007831704.1">
    <property type="nucleotide sequence ID" value="XM_007833513.1"/>
</dbReference>
<feature type="binding site" evidence="3">
    <location>
        <position position="196"/>
    </location>
    <ligand>
        <name>Mn(2+)</name>
        <dbReference type="ChEBI" id="CHEBI:29035"/>
        <label>1</label>
    </ligand>
</feature>
<dbReference type="GO" id="GO:0046872">
    <property type="term" value="F:metal ion binding"/>
    <property type="evidence" value="ECO:0007669"/>
    <property type="project" value="UniProtKB-KW"/>
</dbReference>
<accession>W3XCZ6</accession>
<comment type="cofactor">
    <cofactor evidence="3">
        <name>Mn(2+)</name>
        <dbReference type="ChEBI" id="CHEBI:29035"/>
    </cofactor>
    <text evidence="3">Binds 2 manganese ions per subunit.</text>
</comment>
<feature type="binding site" evidence="3">
    <location>
        <position position="190"/>
    </location>
    <ligand>
        <name>Mn(2+)</name>
        <dbReference type="ChEBI" id="CHEBI:29035"/>
        <label>1</label>
    </ligand>
</feature>
<dbReference type="HOGENOM" id="CLU_030515_2_0_1"/>
<evidence type="ECO:0000256" key="3">
    <source>
        <dbReference type="PIRSR" id="PIRSR617774-2"/>
    </source>
</evidence>
<sequence length="537" mass="58678">MQLKKSTVAFGLLPMALARPAPQMDYGENSGDVAGVSPQIPQATAASGSLYGDESLLTGYASRPAISGGDSAVVEDPELVNGQEASEKLGLYLDFNSVEKPQPIRGSKGATDPGPRTFEYEKLNPDLYAPPSTDQGDVPNAMWPLGLSHNKLGQDNAGWARQQNTAVLPIATKMAAVDMRLEPHAYRELHWHTAGEWALMLKGSVRLAAIDDNGKSFIDDITAGDVWFFPPGVPHSIQALEEGCEFMLVFDDGDFSEDGTFLATEMFMRTPTSVMSKNLQANVQEFENVPDKELFIFNGTPAPADIKEQNITSSSGSSVGTAGYTYHWSQQAPYVTPGGSVKIIDPTTFPVADMFSAALVVVEPGAMREIHWHTTSDEWNYFLQGSGRITVFAAPSAARTFDFTAGDVGYIEAANSHYIENTGTEDVIFLEVLQAPKFTDVSLSQWLALTPRQVVKDTLNLTDELLDSLPKDKTLIKPGNTNMTALAGGGSNFLRGYSLNRSFRVANDDYNLRIDMSAFLYIVHINFVPLIWNHWRK</sequence>
<keyword evidence="7" id="KW-1185">Reference proteome</keyword>
<evidence type="ECO:0000256" key="2">
    <source>
        <dbReference type="PIRSR" id="PIRSR617774-1"/>
    </source>
</evidence>